<dbReference type="SMART" id="SM01022">
    <property type="entry name" value="ASCH"/>
    <property type="match status" value="1"/>
</dbReference>
<dbReference type="PROSITE" id="PS51747">
    <property type="entry name" value="CYT_DCMP_DEAMINASES_2"/>
    <property type="match status" value="1"/>
</dbReference>
<comment type="caution">
    <text evidence="2">The sequence shown here is derived from an EMBL/GenBank/DDBJ whole genome shotgun (WGS) entry which is preliminary data.</text>
</comment>
<reference evidence="2" key="1">
    <citation type="submission" date="2022-02" db="EMBL/GenBank/DDBJ databases">
        <authorList>
            <person name="Lee M."/>
            <person name="Kim S.-J."/>
            <person name="Jung M.-Y."/>
        </authorList>
    </citation>
    <scope>NUCLEOTIDE SEQUENCE</scope>
    <source>
        <strain evidence="2">JHP9</strain>
    </source>
</reference>
<protein>
    <submittedName>
        <fullName evidence="2">ASCH domain-containing protein</fullName>
    </submittedName>
</protein>
<name>A0ABT0R3C7_9MICO</name>
<dbReference type="InterPro" id="IPR002125">
    <property type="entry name" value="CMP_dCMP_dom"/>
</dbReference>
<evidence type="ECO:0000313" key="2">
    <source>
        <dbReference type="EMBL" id="MCL6424427.1"/>
    </source>
</evidence>
<dbReference type="EMBL" id="JAKNCJ010000013">
    <property type="protein sequence ID" value="MCL6424427.1"/>
    <property type="molecule type" value="Genomic_DNA"/>
</dbReference>
<dbReference type="Gene3D" id="2.30.130.30">
    <property type="entry name" value="Hypothetical protein"/>
    <property type="match status" value="1"/>
</dbReference>
<dbReference type="InterPro" id="IPR016193">
    <property type="entry name" value="Cytidine_deaminase-like"/>
</dbReference>
<dbReference type="PANTHER" id="PTHR42250">
    <property type="entry name" value="ASCH DOMAIN-CONTAINING PROTEIN"/>
    <property type="match status" value="1"/>
</dbReference>
<dbReference type="Proteomes" id="UP001203761">
    <property type="component" value="Unassembled WGS sequence"/>
</dbReference>
<dbReference type="InterPro" id="IPR015947">
    <property type="entry name" value="PUA-like_sf"/>
</dbReference>
<organism evidence="2 3">
    <name type="scientific">Brachybacterium equifaecis</name>
    <dbReference type="NCBI Taxonomy" id="2910770"/>
    <lineage>
        <taxon>Bacteria</taxon>
        <taxon>Bacillati</taxon>
        <taxon>Actinomycetota</taxon>
        <taxon>Actinomycetes</taxon>
        <taxon>Micrococcales</taxon>
        <taxon>Dermabacteraceae</taxon>
        <taxon>Brachybacterium</taxon>
    </lineage>
</organism>
<dbReference type="InterPro" id="IPR007374">
    <property type="entry name" value="ASCH_domain"/>
</dbReference>
<proteinExistence type="predicted"/>
<sequence>MITRQQQRVVDAALQELDRLTGNDLHTVAAAAMDTEGRIHTGVNVFHFTGGPCAKLTALGQAAGAPLVTMVAVADVGRGAIPPCGRCRQVLLDQHPDCDVILPIDGTLAAVPVRKLLPYSYTVAADALGRIIRFHPRYYEAVLDGTKTATTRFDEPCAAGPAWLLFEFDEGYRRLRASVDSVTPKRFDQITDEDAQREGCETAAELQDLLRTHYPEIRDDAVVEVVRFRLEGEG</sequence>
<dbReference type="PANTHER" id="PTHR42250:SF1">
    <property type="entry name" value="ASCH DOMAIN-CONTAINING PROTEIN"/>
    <property type="match status" value="1"/>
</dbReference>
<feature type="domain" description="CMP/dCMP-type deaminase" evidence="1">
    <location>
        <begin position="4"/>
        <end position="124"/>
    </location>
</feature>
<dbReference type="CDD" id="cd06552">
    <property type="entry name" value="ASCH_yqfb_like"/>
    <property type="match status" value="1"/>
</dbReference>
<evidence type="ECO:0000259" key="1">
    <source>
        <dbReference type="PROSITE" id="PS51747"/>
    </source>
</evidence>
<dbReference type="SUPFAM" id="SSF53927">
    <property type="entry name" value="Cytidine deaminase-like"/>
    <property type="match status" value="1"/>
</dbReference>
<dbReference type="Pfam" id="PF04266">
    <property type="entry name" value="ASCH"/>
    <property type="match status" value="1"/>
</dbReference>
<dbReference type="RefSeq" id="WP_249738502.1">
    <property type="nucleotide sequence ID" value="NZ_JAKNCJ010000013.1"/>
</dbReference>
<dbReference type="SUPFAM" id="SSF88697">
    <property type="entry name" value="PUA domain-like"/>
    <property type="match status" value="1"/>
</dbReference>
<accession>A0ABT0R3C7</accession>
<keyword evidence="3" id="KW-1185">Reference proteome</keyword>
<dbReference type="Gene3D" id="3.40.140.10">
    <property type="entry name" value="Cytidine Deaminase, domain 2"/>
    <property type="match status" value="1"/>
</dbReference>
<dbReference type="CDD" id="cd01283">
    <property type="entry name" value="cytidine_deaminase"/>
    <property type="match status" value="1"/>
</dbReference>
<gene>
    <name evidence="2" type="ORF">Bequi_13740</name>
</gene>
<evidence type="ECO:0000313" key="3">
    <source>
        <dbReference type="Proteomes" id="UP001203761"/>
    </source>
</evidence>